<feature type="domain" description="Fibrobacter succinogenes major paralogous" evidence="2">
    <location>
        <begin position="256"/>
        <end position="437"/>
    </location>
</feature>
<sequence length="441" mass="46806">MNARARKKIIQFPHPSGEECSKNIVNGVKRWNDGRHKRNFIEILGFAISVAVLFFTACGDSGSSASGFESDFSYTEETLDDLPNCTAEREQDTAFVRDGNEIYVCEDSRWKFVRAVIDSVKTVDDLSACTNSREGDSVLVTSLNAVYVCGDGKWYKVDVEDLLESSSSVSPGSSSDGWEKLPSSSSSSLLVVSSSSEAVSSSSSVLVVSSSSEVVSSSSSLLVVSSSSEVVSSSSSPAVSYGKLTDARDGQVYKTVQIGEQIWMAENLNYAYNEGTAQSYCYNNSADSCAKYGRLYLWSAAMDSAAVFGGCGYGSTCGAGSATTEVRGVCPAGWHLPSRAEFETLFAAVGGQDVAGTVLKSTSGWMEDGNGTDVYGFSALPAGYYNDGNFFNVGSNATFWSATEGSSNYAYAWYLSAGSAYLNGLNKGNGSAVRCLRNSPL</sequence>
<evidence type="ECO:0000313" key="4">
    <source>
        <dbReference type="Proteomes" id="UP000184275"/>
    </source>
</evidence>
<evidence type="ECO:0000313" key="3">
    <source>
        <dbReference type="EMBL" id="SHK42745.1"/>
    </source>
</evidence>
<dbReference type="Pfam" id="PF09603">
    <property type="entry name" value="Fib_succ_major"/>
    <property type="match status" value="1"/>
</dbReference>
<dbReference type="AlphaFoldDB" id="A0A1M6SDJ6"/>
<keyword evidence="1" id="KW-0812">Transmembrane</keyword>
<feature type="transmembrane region" description="Helical" evidence="1">
    <location>
        <begin position="39"/>
        <end position="57"/>
    </location>
</feature>
<proteinExistence type="predicted"/>
<dbReference type="InterPro" id="IPR011871">
    <property type="entry name" value="Fib_succ_major"/>
</dbReference>
<evidence type="ECO:0000256" key="1">
    <source>
        <dbReference type="SAM" id="Phobius"/>
    </source>
</evidence>
<keyword evidence="4" id="KW-1185">Reference proteome</keyword>
<dbReference type="NCBIfam" id="TIGR02145">
    <property type="entry name" value="Fib_succ_major"/>
    <property type="match status" value="1"/>
</dbReference>
<evidence type="ECO:0000259" key="2">
    <source>
        <dbReference type="Pfam" id="PF09603"/>
    </source>
</evidence>
<protein>
    <submittedName>
        <fullName evidence="3">Major paralogous domain-containing protein</fullName>
    </submittedName>
</protein>
<dbReference type="RefSeq" id="WP_083545672.1">
    <property type="nucleotide sequence ID" value="NZ_FRAW01000006.1"/>
</dbReference>
<gene>
    <name evidence="3" type="ORF">SAMN05720469_10620</name>
</gene>
<reference evidence="4" key="1">
    <citation type="submission" date="2016-11" db="EMBL/GenBank/DDBJ databases">
        <authorList>
            <person name="Varghese N."/>
            <person name="Submissions S."/>
        </authorList>
    </citation>
    <scope>NUCLEOTIDE SEQUENCE [LARGE SCALE GENOMIC DNA]</scope>
    <source>
        <strain evidence="4">UWOS</strain>
    </source>
</reference>
<keyword evidence="1" id="KW-1133">Transmembrane helix</keyword>
<name>A0A1M6SDJ6_9BACT</name>
<accession>A0A1M6SDJ6</accession>
<dbReference type="EMBL" id="FRAW01000006">
    <property type="protein sequence ID" value="SHK42745.1"/>
    <property type="molecule type" value="Genomic_DNA"/>
</dbReference>
<keyword evidence="1" id="KW-0472">Membrane</keyword>
<organism evidence="3 4">
    <name type="scientific">Fibrobacter intestinalis</name>
    <dbReference type="NCBI Taxonomy" id="28122"/>
    <lineage>
        <taxon>Bacteria</taxon>
        <taxon>Pseudomonadati</taxon>
        <taxon>Fibrobacterota</taxon>
        <taxon>Fibrobacteria</taxon>
        <taxon>Fibrobacterales</taxon>
        <taxon>Fibrobacteraceae</taxon>
        <taxon>Fibrobacter</taxon>
    </lineage>
</organism>
<dbReference type="Proteomes" id="UP000184275">
    <property type="component" value="Unassembled WGS sequence"/>
</dbReference>